<dbReference type="PATRIC" id="fig|1300343.5.peg.128"/>
<dbReference type="InterPro" id="IPR055151">
    <property type="entry name" value="GH113"/>
</dbReference>
<keyword evidence="3" id="KW-1185">Reference proteome</keyword>
<dbReference type="GO" id="GO:0016787">
    <property type="term" value="F:hydrolase activity"/>
    <property type="evidence" value="ECO:0007669"/>
    <property type="project" value="UniProtKB-KW"/>
</dbReference>
<dbReference type="PROSITE" id="PS51257">
    <property type="entry name" value="PROKAR_LIPOPROTEIN"/>
    <property type="match status" value="1"/>
</dbReference>
<evidence type="ECO:0000256" key="1">
    <source>
        <dbReference type="SAM" id="SignalP"/>
    </source>
</evidence>
<dbReference type="Gene3D" id="3.20.20.80">
    <property type="entry name" value="Glycosidases"/>
    <property type="match status" value="1"/>
</dbReference>
<dbReference type="SUPFAM" id="SSF51445">
    <property type="entry name" value="(Trans)glycosidases"/>
    <property type="match status" value="1"/>
</dbReference>
<dbReference type="KEGG" id="ddo:I597_0129"/>
<accession>A0A0A2GVE2</accession>
<keyword evidence="2" id="KW-0378">Hydrolase</keyword>
<dbReference type="CDD" id="cd19608">
    <property type="entry name" value="GH113_mannanase-like"/>
    <property type="match status" value="1"/>
</dbReference>
<organism evidence="2 3">
    <name type="scientific">Dokdonia donghaensis DSW-1</name>
    <dbReference type="NCBI Taxonomy" id="1300343"/>
    <lineage>
        <taxon>Bacteria</taxon>
        <taxon>Pseudomonadati</taxon>
        <taxon>Bacteroidota</taxon>
        <taxon>Flavobacteriia</taxon>
        <taxon>Flavobacteriales</taxon>
        <taxon>Flavobacteriaceae</taxon>
        <taxon>Dokdonia</taxon>
    </lineage>
</organism>
<dbReference type="Proteomes" id="UP000030140">
    <property type="component" value="Unassembled WGS sequence"/>
</dbReference>
<dbReference type="OrthoDB" id="9773531at2"/>
<dbReference type="InterPro" id="IPR017853">
    <property type="entry name" value="GH"/>
</dbReference>
<keyword evidence="1" id="KW-0732">Signal</keyword>
<dbReference type="Pfam" id="PF22612">
    <property type="entry name" value="GH113"/>
    <property type="match status" value="1"/>
</dbReference>
<sequence>MIKTVLQSLIIILVLQACSAQPAPEQKVNGISFVANRSPVDSSHVAPVIDINANYAAVMPFGFVPALDKAQIVYNTDRQWYGETREGGRNYVAQLHNKGIDVMLKPQIWIRRGEFTGYLKMETEEEWLALEQSYRDFIMDYATLAQEENAAIFCIGTELEQFVVNRPAFWQQLIKDIKKVYKGKLTYAANWDEYKRTPFWQQLDYIGIDAYFPVCEEQTPTVECAIEGWTKWKEEISAFAKAQQRKVLFTEYGYRSVDYTGKEPWRSDRSMTAVNLEAQANVTKALYEAVWDEEWMAGGFLWKWFIHHDRVGGPENSQFTPQNKPAQDIVKEYYGRN</sequence>
<name>A0A0A2GVE2_9FLAO</name>
<proteinExistence type="predicted"/>
<dbReference type="AlphaFoldDB" id="A0A0A2GVE2"/>
<evidence type="ECO:0000313" key="3">
    <source>
        <dbReference type="Proteomes" id="UP000030140"/>
    </source>
</evidence>
<dbReference type="EMBL" id="JSAQ01000001">
    <property type="protein sequence ID" value="KGO06493.1"/>
    <property type="molecule type" value="Genomic_DNA"/>
</dbReference>
<gene>
    <name evidence="2" type="ORF">NV36_06340</name>
</gene>
<reference evidence="2 3" key="1">
    <citation type="submission" date="2014-10" db="EMBL/GenBank/DDBJ databases">
        <title>Draft genome sequence of the proteorhodopsin-containing marine bacterium Dokdonia donghaensis.</title>
        <authorList>
            <person name="Gomez-Consarnau L."/>
            <person name="Gonzalez J.M."/>
            <person name="Riedel T."/>
            <person name="Jaenicke S."/>
            <person name="Wagner-Doebler I."/>
            <person name="Fuhrman J.A."/>
        </authorList>
    </citation>
    <scope>NUCLEOTIDE SEQUENCE [LARGE SCALE GENOMIC DNA]</scope>
    <source>
        <strain evidence="2 3">DSW-1</strain>
    </source>
</reference>
<evidence type="ECO:0000313" key="2">
    <source>
        <dbReference type="EMBL" id="KGO06493.1"/>
    </source>
</evidence>
<feature type="signal peptide" evidence="1">
    <location>
        <begin position="1"/>
        <end position="19"/>
    </location>
</feature>
<comment type="caution">
    <text evidence="2">The sequence shown here is derived from an EMBL/GenBank/DDBJ whole genome shotgun (WGS) entry which is preliminary data.</text>
</comment>
<dbReference type="RefSeq" id="WP_035325548.1">
    <property type="nucleotide sequence ID" value="NZ_CP015125.1"/>
</dbReference>
<protein>
    <submittedName>
        <fullName evidence="2">Glycoside hydrolase</fullName>
    </submittedName>
</protein>
<feature type="chain" id="PRO_5001987290" evidence="1">
    <location>
        <begin position="20"/>
        <end position="337"/>
    </location>
</feature>